<evidence type="ECO:0000313" key="3">
    <source>
        <dbReference type="EMBL" id="GMI06786.1"/>
    </source>
</evidence>
<gene>
    <name evidence="3" type="ORF">TrRE_jg552</name>
</gene>
<keyword evidence="4" id="KW-1185">Reference proteome</keyword>
<keyword evidence="1" id="KW-0175">Coiled coil</keyword>
<organism evidence="3 4">
    <name type="scientific">Triparma retinervis</name>
    <dbReference type="NCBI Taxonomy" id="2557542"/>
    <lineage>
        <taxon>Eukaryota</taxon>
        <taxon>Sar</taxon>
        <taxon>Stramenopiles</taxon>
        <taxon>Ochrophyta</taxon>
        <taxon>Bolidophyceae</taxon>
        <taxon>Parmales</taxon>
        <taxon>Triparmaceae</taxon>
        <taxon>Triparma</taxon>
    </lineage>
</organism>
<comment type="caution">
    <text evidence="3">The sequence shown here is derived from an EMBL/GenBank/DDBJ whole genome shotgun (WGS) entry which is preliminary data.</text>
</comment>
<feature type="compositionally biased region" description="Basic and acidic residues" evidence="2">
    <location>
        <begin position="74"/>
        <end position="85"/>
    </location>
</feature>
<evidence type="ECO:0000313" key="4">
    <source>
        <dbReference type="Proteomes" id="UP001165082"/>
    </source>
</evidence>
<dbReference type="AlphaFoldDB" id="A0A9W7CIL5"/>
<reference evidence="3" key="1">
    <citation type="submission" date="2022-07" db="EMBL/GenBank/DDBJ databases">
        <title>Genome analysis of Parmales, a sister group of diatoms, reveals the evolutionary specialization of diatoms from phago-mixotrophs to photoautotrophs.</title>
        <authorList>
            <person name="Ban H."/>
            <person name="Sato S."/>
            <person name="Yoshikawa S."/>
            <person name="Kazumasa Y."/>
            <person name="Nakamura Y."/>
            <person name="Ichinomiya M."/>
            <person name="Saitoh K."/>
            <person name="Sato N."/>
            <person name="Blanc-Mathieu R."/>
            <person name="Endo H."/>
            <person name="Kuwata A."/>
            <person name="Ogata H."/>
        </authorList>
    </citation>
    <scope>NUCLEOTIDE SEQUENCE</scope>
</reference>
<sequence>MTMEMSEELLKKTEEMSEELLKMAMEMSEELLKTELLKMAMEMSEELLKTTMEMSEEHPCRSFPELLDEVQHEGYSDKKAGRGSEECVGPSGVARPSLTGTQHLGTLCCCWGRQ</sequence>
<feature type="region of interest" description="Disordered" evidence="2">
    <location>
        <begin position="74"/>
        <end position="96"/>
    </location>
</feature>
<dbReference type="Proteomes" id="UP001165082">
    <property type="component" value="Unassembled WGS sequence"/>
</dbReference>
<accession>A0A9W7CIL5</accession>
<evidence type="ECO:0000256" key="2">
    <source>
        <dbReference type="SAM" id="MobiDB-lite"/>
    </source>
</evidence>
<evidence type="ECO:0000256" key="1">
    <source>
        <dbReference type="SAM" id="Coils"/>
    </source>
</evidence>
<protein>
    <submittedName>
        <fullName evidence="3">Uncharacterized protein</fullName>
    </submittedName>
</protein>
<feature type="coiled-coil region" evidence="1">
    <location>
        <begin position="3"/>
        <end position="30"/>
    </location>
</feature>
<proteinExistence type="predicted"/>
<dbReference type="EMBL" id="BRXZ01000176">
    <property type="protein sequence ID" value="GMI06786.1"/>
    <property type="molecule type" value="Genomic_DNA"/>
</dbReference>
<name>A0A9W7CIL5_9STRA</name>